<dbReference type="AlphaFoldDB" id="A0A0H3IAM5"/>
<dbReference type="FunFam" id="3.40.50.1360:FF:000001">
    <property type="entry name" value="Ribose-5-phosphate isomerase A"/>
    <property type="match status" value="1"/>
</dbReference>
<protein>
    <recommendedName>
        <fullName evidence="3">Ribose-5-phosphate isomerase A</fullName>
        <ecNumber evidence="3">5.3.1.6</ecNumber>
    </recommendedName>
    <alternativeName>
        <fullName evidence="3">Phosphoriboisomerase A</fullName>
        <shortName evidence="3">PRI</shortName>
    </alternativeName>
</protein>
<dbReference type="EMBL" id="CP003415">
    <property type="protein sequence ID" value="AFI92086.1"/>
    <property type="molecule type" value="Genomic_DNA"/>
</dbReference>
<dbReference type="HOGENOM" id="CLU_056590_1_1_6"/>
<sequence>MFYNTHTFSYIDSTGQKQIMTQDELKKAVGWAALDYVRPDTIVGVGTGSTAAHFIDALGSIKHQIKGAVSSSDASTEKLKSLGIPVFDANDVDSLDVYVDGADEINGHMQMIKGGGAALTREKIISALSRQFICIVDASKQVDVLGKFPLPVEVIPMARSYVARELAKLGGQPVYRQGVVTDNGNVILDVHNLNIMDAVAVENHINGIAGVVTVGLFANRGADVALVGTAEGVKTVVK</sequence>
<dbReference type="OMA" id="ACHVQEK"/>
<dbReference type="InterPro" id="IPR020672">
    <property type="entry name" value="Ribose5P_isomerase_typA_subgr"/>
</dbReference>
<dbReference type="CDD" id="cd01398">
    <property type="entry name" value="RPI_A"/>
    <property type="match status" value="1"/>
</dbReference>
<dbReference type="GO" id="GO:0004751">
    <property type="term" value="F:ribose-5-phosphate isomerase activity"/>
    <property type="evidence" value="ECO:0007669"/>
    <property type="project" value="UniProtKB-UniRule"/>
</dbReference>
<dbReference type="GO" id="GO:0005829">
    <property type="term" value="C:cytosol"/>
    <property type="evidence" value="ECO:0007669"/>
    <property type="project" value="TreeGrafter"/>
</dbReference>
<dbReference type="SUPFAM" id="SSF75445">
    <property type="entry name" value="D-ribose-5-phosphate isomerase (RpiA), lid domain"/>
    <property type="match status" value="1"/>
</dbReference>
<reference evidence="4 5" key="1">
    <citation type="journal article" date="2012" name="J. Bacteriol.">
        <title>Genome sequence of Pectobacterium sp. strain SCC3193.</title>
        <authorList>
            <person name="Koskinen J.P."/>
            <person name="Laine P."/>
            <person name="Niemi O."/>
            <person name="Nykyri J."/>
            <person name="Harjunpaa H."/>
            <person name="Auvinen P."/>
            <person name="Paulin L."/>
            <person name="Pirhonen M."/>
            <person name="Palva T."/>
            <person name="Holm L."/>
        </authorList>
    </citation>
    <scope>NUCLEOTIDE SEQUENCE [LARGE SCALE GENOMIC DNA]</scope>
    <source>
        <strain evidence="4 5">SCC3193</strain>
    </source>
</reference>
<gene>
    <name evidence="3" type="primary">rpiA</name>
    <name evidence="4" type="ordered locus">W5S_4023</name>
</gene>
<dbReference type="HAMAP" id="MF_00170">
    <property type="entry name" value="Rib_5P_isom_A"/>
    <property type="match status" value="1"/>
</dbReference>
<dbReference type="NCBIfam" id="NF001924">
    <property type="entry name" value="PRK00702.1"/>
    <property type="match status" value="1"/>
</dbReference>
<evidence type="ECO:0000313" key="4">
    <source>
        <dbReference type="EMBL" id="AFI92086.1"/>
    </source>
</evidence>
<evidence type="ECO:0000256" key="2">
    <source>
        <dbReference type="ARBA" id="ARBA00023235"/>
    </source>
</evidence>
<feature type="binding site" evidence="3">
    <location>
        <begin position="47"/>
        <end position="50"/>
    </location>
    <ligand>
        <name>substrate</name>
    </ligand>
</feature>
<dbReference type="GO" id="GO:0009052">
    <property type="term" value="P:pentose-phosphate shunt, non-oxidative branch"/>
    <property type="evidence" value="ECO:0007669"/>
    <property type="project" value="UniProtKB-UniRule"/>
</dbReference>
<dbReference type="InterPro" id="IPR037171">
    <property type="entry name" value="NagB/RpiA_transferase-like"/>
</dbReference>
<dbReference type="Pfam" id="PF06026">
    <property type="entry name" value="Rib_5-P_isom_A"/>
    <property type="match status" value="1"/>
</dbReference>
<dbReference type="Gene3D" id="3.40.50.1360">
    <property type="match status" value="1"/>
</dbReference>
<dbReference type="PATRIC" id="fig|1166016.3.peg.4102"/>
<comment type="function">
    <text evidence="3">Catalyzes the reversible conversion of ribose-5-phosphate to ribulose 5-phosphate.</text>
</comment>
<dbReference type="eggNOG" id="COG0120">
    <property type="taxonomic scope" value="Bacteria"/>
</dbReference>
<dbReference type="SUPFAM" id="SSF100950">
    <property type="entry name" value="NagB/RpiA/CoA transferase-like"/>
    <property type="match status" value="1"/>
</dbReference>
<dbReference type="Proteomes" id="UP000008044">
    <property type="component" value="Chromosome"/>
</dbReference>
<evidence type="ECO:0000313" key="5">
    <source>
        <dbReference type="Proteomes" id="UP000008044"/>
    </source>
</evidence>
<evidence type="ECO:0000256" key="1">
    <source>
        <dbReference type="ARBA" id="ARBA00001713"/>
    </source>
</evidence>
<organism evidence="4 5">
    <name type="scientific">Pectobacterium parmentieri</name>
    <dbReference type="NCBI Taxonomy" id="1905730"/>
    <lineage>
        <taxon>Bacteria</taxon>
        <taxon>Pseudomonadati</taxon>
        <taxon>Pseudomonadota</taxon>
        <taxon>Gammaproteobacteria</taxon>
        <taxon>Enterobacterales</taxon>
        <taxon>Pectobacteriaceae</taxon>
        <taxon>Pectobacterium</taxon>
    </lineage>
</organism>
<dbReference type="FunFam" id="3.30.70.260:FF:000004">
    <property type="entry name" value="Ribose-5-phosphate isomerase A"/>
    <property type="match status" value="1"/>
</dbReference>
<dbReference type="PANTHER" id="PTHR11934:SF0">
    <property type="entry name" value="RIBOSE-5-PHOSPHATE ISOMERASE"/>
    <property type="match status" value="1"/>
</dbReference>
<dbReference type="KEGG" id="pec:W5S_4023"/>
<keyword evidence="2 3" id="KW-0413">Isomerase</keyword>
<comment type="pathway">
    <text evidence="3">Carbohydrate degradation; pentose phosphate pathway; D-ribose 5-phosphate from D-ribulose 5-phosphate (non-oxidative stage): step 1/1.</text>
</comment>
<proteinExistence type="inferred from homology"/>
<dbReference type="InterPro" id="IPR004788">
    <property type="entry name" value="Ribose5P_isomerase_type_A"/>
</dbReference>
<name>A0A0H3IAM5_PECPM</name>
<dbReference type="PANTHER" id="PTHR11934">
    <property type="entry name" value="RIBOSE-5-PHOSPHATE ISOMERASE"/>
    <property type="match status" value="1"/>
</dbReference>
<dbReference type="Gene3D" id="3.30.70.260">
    <property type="match status" value="1"/>
</dbReference>
<dbReference type="EC" id="5.3.1.6" evidence="3"/>
<comment type="similarity">
    <text evidence="3">Belongs to the ribose 5-phosphate isomerase family.</text>
</comment>
<comment type="subunit">
    <text evidence="3">Homodimer.</text>
</comment>
<dbReference type="GO" id="GO:0006014">
    <property type="term" value="P:D-ribose metabolic process"/>
    <property type="evidence" value="ECO:0007669"/>
    <property type="project" value="TreeGrafter"/>
</dbReference>
<accession>A0A0H3IAM5</accession>
<dbReference type="UniPathway" id="UPA00115">
    <property type="reaction ID" value="UER00412"/>
</dbReference>
<feature type="binding site" evidence="3">
    <location>
        <begin position="100"/>
        <end position="103"/>
    </location>
    <ligand>
        <name>substrate</name>
    </ligand>
</feature>
<feature type="binding site" evidence="3">
    <location>
        <begin position="113"/>
        <end position="116"/>
    </location>
    <ligand>
        <name>substrate</name>
    </ligand>
</feature>
<feature type="binding site" evidence="3">
    <location>
        <position position="140"/>
    </location>
    <ligand>
        <name>substrate</name>
    </ligand>
</feature>
<dbReference type="STRING" id="1905730.W5S_4023"/>
<comment type="catalytic activity">
    <reaction evidence="1 3">
        <text>aldehydo-D-ribose 5-phosphate = D-ribulose 5-phosphate</text>
        <dbReference type="Rhea" id="RHEA:14657"/>
        <dbReference type="ChEBI" id="CHEBI:58121"/>
        <dbReference type="ChEBI" id="CHEBI:58273"/>
        <dbReference type="EC" id="5.3.1.6"/>
    </reaction>
</comment>
<feature type="active site" description="Proton acceptor" evidence="3">
    <location>
        <position position="122"/>
    </location>
</feature>
<evidence type="ECO:0000256" key="3">
    <source>
        <dbReference type="HAMAP-Rule" id="MF_00170"/>
    </source>
</evidence>
<dbReference type="NCBIfam" id="TIGR00021">
    <property type="entry name" value="rpiA"/>
    <property type="match status" value="1"/>
</dbReference>